<protein>
    <submittedName>
        <fullName evidence="4">HAD-IIB family hydrolase</fullName>
    </submittedName>
</protein>
<dbReference type="RefSeq" id="WP_267991703.1">
    <property type="nucleotide sequence ID" value="NZ_JAPJZI010000001.1"/>
</dbReference>
<dbReference type="SFLD" id="SFLDS00003">
    <property type="entry name" value="Haloacid_Dehalogenase"/>
    <property type="match status" value="1"/>
</dbReference>
<evidence type="ECO:0000256" key="2">
    <source>
        <dbReference type="ARBA" id="ARBA00022801"/>
    </source>
</evidence>
<keyword evidence="1" id="KW-0479">Metal-binding</keyword>
<dbReference type="InterPro" id="IPR023214">
    <property type="entry name" value="HAD_sf"/>
</dbReference>
<dbReference type="GO" id="GO:0000287">
    <property type="term" value="F:magnesium ion binding"/>
    <property type="evidence" value="ECO:0007669"/>
    <property type="project" value="TreeGrafter"/>
</dbReference>
<name>A0A9X3ZJ56_9HYPH</name>
<gene>
    <name evidence="4" type="ORF">OQ273_16880</name>
</gene>
<dbReference type="PANTHER" id="PTHR10000">
    <property type="entry name" value="PHOSPHOSERINE PHOSPHATASE"/>
    <property type="match status" value="1"/>
</dbReference>
<dbReference type="GO" id="GO:0050531">
    <property type="term" value="F:mannosyl-3-phosphoglycerate phosphatase activity"/>
    <property type="evidence" value="ECO:0007669"/>
    <property type="project" value="InterPro"/>
</dbReference>
<dbReference type="Proteomes" id="UP001151234">
    <property type="component" value="Unassembled WGS sequence"/>
</dbReference>
<dbReference type="InterPro" id="IPR036412">
    <property type="entry name" value="HAD-like_sf"/>
</dbReference>
<organism evidence="4 5">
    <name type="scientific">Hoeflea prorocentri</name>
    <dbReference type="NCBI Taxonomy" id="1922333"/>
    <lineage>
        <taxon>Bacteria</taxon>
        <taxon>Pseudomonadati</taxon>
        <taxon>Pseudomonadota</taxon>
        <taxon>Alphaproteobacteria</taxon>
        <taxon>Hyphomicrobiales</taxon>
        <taxon>Rhizobiaceae</taxon>
        <taxon>Hoeflea</taxon>
    </lineage>
</organism>
<dbReference type="GO" id="GO:0051479">
    <property type="term" value="P:mannosylglycerate biosynthetic process"/>
    <property type="evidence" value="ECO:0007669"/>
    <property type="project" value="InterPro"/>
</dbReference>
<sequence length="256" mass="28054">MRLIVFSDLDGTLLDHETYSWDDAKPALRRLAEMGAMVVLASSKTVPEIKPLQRAMGLEACPAIVENGAGIIGLERSQHDADEYKEVRGHLDSLPDRLRSLFLGFGDMSVNLVAEKTGLSLAEAERAKARSFSEPGIWGGSDVERDRFVAALNEQGIKAQQGGRFLTLSKGRTKADAMREITARYRPQHTIALGDAPNDVEMLKAADYGVVVSNPQNAPLPHLQGENTGRILRTTLPGPRGWSWAIEHLLQTLSME</sequence>
<dbReference type="NCBIfam" id="TIGR01486">
    <property type="entry name" value="HAD-SF-IIB-MPGP"/>
    <property type="match status" value="1"/>
</dbReference>
<evidence type="ECO:0000256" key="3">
    <source>
        <dbReference type="ARBA" id="ARBA00022842"/>
    </source>
</evidence>
<dbReference type="SFLD" id="SFLDG01140">
    <property type="entry name" value="C2.B:_Phosphomannomutase_and_P"/>
    <property type="match status" value="1"/>
</dbReference>
<dbReference type="Pfam" id="PF08282">
    <property type="entry name" value="Hydrolase_3"/>
    <property type="match status" value="2"/>
</dbReference>
<dbReference type="AlphaFoldDB" id="A0A9X3ZJ56"/>
<dbReference type="NCBIfam" id="TIGR01484">
    <property type="entry name" value="HAD-SF-IIB"/>
    <property type="match status" value="1"/>
</dbReference>
<dbReference type="Gene3D" id="3.40.50.1000">
    <property type="entry name" value="HAD superfamily/HAD-like"/>
    <property type="match status" value="1"/>
</dbReference>
<keyword evidence="2 4" id="KW-0378">Hydrolase</keyword>
<keyword evidence="3" id="KW-0460">Magnesium</keyword>
<dbReference type="Gene3D" id="3.30.980.20">
    <property type="entry name" value="Putative mannosyl-3-phosphoglycerate phosphatase, domain 2"/>
    <property type="match status" value="1"/>
</dbReference>
<dbReference type="InterPro" id="IPR006381">
    <property type="entry name" value="HAD-SF-IIB-MPGP"/>
</dbReference>
<comment type="caution">
    <text evidence="4">The sequence shown here is derived from an EMBL/GenBank/DDBJ whole genome shotgun (WGS) entry which is preliminary data.</text>
</comment>
<accession>A0A9X3ZJ56</accession>
<dbReference type="PANTHER" id="PTHR10000:SF8">
    <property type="entry name" value="HAD SUPERFAMILY HYDROLASE-LIKE, TYPE 3"/>
    <property type="match status" value="1"/>
</dbReference>
<proteinExistence type="predicted"/>
<dbReference type="EMBL" id="JAPJZI010000001">
    <property type="protein sequence ID" value="MDA5400255.1"/>
    <property type="molecule type" value="Genomic_DNA"/>
</dbReference>
<dbReference type="SFLD" id="SFLDG01142">
    <property type="entry name" value="C2.B.2:_Mannosyl-3-phosphoglyc"/>
    <property type="match status" value="1"/>
</dbReference>
<dbReference type="InterPro" id="IPR006379">
    <property type="entry name" value="HAD-SF_hydro_IIB"/>
</dbReference>
<evidence type="ECO:0000256" key="1">
    <source>
        <dbReference type="ARBA" id="ARBA00022723"/>
    </source>
</evidence>
<dbReference type="GO" id="GO:0005829">
    <property type="term" value="C:cytosol"/>
    <property type="evidence" value="ECO:0007669"/>
    <property type="project" value="TreeGrafter"/>
</dbReference>
<evidence type="ECO:0000313" key="5">
    <source>
        <dbReference type="Proteomes" id="UP001151234"/>
    </source>
</evidence>
<dbReference type="SUPFAM" id="SSF56784">
    <property type="entry name" value="HAD-like"/>
    <property type="match status" value="1"/>
</dbReference>
<evidence type="ECO:0000313" key="4">
    <source>
        <dbReference type="EMBL" id="MDA5400255.1"/>
    </source>
</evidence>
<keyword evidence="5" id="KW-1185">Reference proteome</keyword>
<reference evidence="4" key="1">
    <citation type="submission" date="2022-11" db="EMBL/GenBank/DDBJ databases">
        <title>Draft genome sequence of Hoeflea poritis E7-10 and Hoeflea prorocentri PM5-8, separated from scleractinian coral Porites lutea and marine dinoflagellate.</title>
        <authorList>
            <person name="Zhang G."/>
            <person name="Wei Q."/>
            <person name="Cai L."/>
        </authorList>
    </citation>
    <scope>NUCLEOTIDE SEQUENCE</scope>
    <source>
        <strain evidence="4">PM5-8</strain>
    </source>
</reference>